<reference evidence="13 14" key="1">
    <citation type="journal article" date="2010" name="Stand. Genomic Sci.">
        <title>Complete genome sequence of Denitrovibrio acetiphilus type strain (N2460).</title>
        <authorList>
            <person name="Kiss H."/>
            <person name="Lang E."/>
            <person name="Lapidus A."/>
            <person name="Copeland A."/>
            <person name="Nolan M."/>
            <person name="Glavina Del Rio T."/>
            <person name="Chen F."/>
            <person name="Lucas S."/>
            <person name="Tice H."/>
            <person name="Cheng J.F."/>
            <person name="Han C."/>
            <person name="Goodwin L."/>
            <person name="Pitluck S."/>
            <person name="Liolios K."/>
            <person name="Pati A."/>
            <person name="Ivanova N."/>
            <person name="Mavromatis K."/>
            <person name="Chen A."/>
            <person name="Palaniappan K."/>
            <person name="Land M."/>
            <person name="Hauser L."/>
            <person name="Chang Y.J."/>
            <person name="Jeffries C.D."/>
            <person name="Detter J.C."/>
            <person name="Brettin T."/>
            <person name="Spring S."/>
            <person name="Rohde M."/>
            <person name="Goker M."/>
            <person name="Woyke T."/>
            <person name="Bristow J."/>
            <person name="Eisen J.A."/>
            <person name="Markowitz V."/>
            <person name="Hugenholtz P."/>
            <person name="Kyrpides N.C."/>
            <person name="Klenk H.P."/>
        </authorList>
    </citation>
    <scope>NUCLEOTIDE SEQUENCE [LARGE SCALE GENOMIC DNA]</scope>
    <source>
        <strain evidence="14">DSM 12809 / NBRC 114555 / N2460</strain>
    </source>
</reference>
<feature type="transmembrane region" description="Helical" evidence="9">
    <location>
        <begin position="307"/>
        <end position="326"/>
    </location>
</feature>
<keyword evidence="5" id="KW-0547">Nucleotide-binding</keyword>
<comment type="subcellular location">
    <subcellularLocation>
        <location evidence="1">Cell membrane</location>
        <topology evidence="1">Multi-pass membrane protein</topology>
    </subcellularLocation>
</comment>
<evidence type="ECO:0000256" key="3">
    <source>
        <dbReference type="ARBA" id="ARBA00022475"/>
    </source>
</evidence>
<dbReference type="InterPro" id="IPR027417">
    <property type="entry name" value="P-loop_NTPase"/>
</dbReference>
<sequence precursor="true">MSNKSVQTDPLMLCLVLLTKLNNRPATAESLSHGLPMDPSAVRQQLFSTEGGKANFSRAAARAGFNTSLVKRKLKHIPSVVLPAILLLKDDSACVVTAIDKESGTAEIIVPQMDDVAQSITLDKLNEEYLGYAFFLKKIYLDNRPEYQEKELTSDKNWFFGTLWRFKGIYANVILASLIVNIFVIVGPLFTMNVYDRIIPHNAVDTLWVLAVGMFIIYSFDLLLKFIRTYFLEVIAKKSDVILSSKIFEQAMNIRMREKPRSVGSFANNIKDFDSIRSFYSSSALVAFIDFPFVIIFLLVISYVAGILVFVPIAIIILILGYSLIVRKPLQRSIESTYESSARKNGLLIESLSNLENIKAFNASSNVQWSWEERTGDIAGKSLRSRMLSSSLSTVSVFFTQLATVAIVVVGVYLIREGELTMGGLIATVILSSRTISPMSQVAALLSNYQQMKTSLNALNDLMEKDVERPEKKSFLSRPVFKGSIEFKNVSFSYPDETNSALDGISLRFNPKERVGVIGQVGSGKSTLSKLILGLYEPTEGAVFVDGIDIQQMDPADLRHNISYVPQDITLFSGSVRENIVFKAPQSDDEEIIEAVKIGNVNSFTDRHPMGLDLWVGERGANISGGQRQAVGVARAMLTDSPIVLLDEPTNSMDFTSEAKVIENLKKATEGKTTIVITHKPSILAIVDRLIVMDSGKVVMDGPKNEVLQKLGKGK</sequence>
<feature type="domain" description="Peptidase C39" evidence="12">
    <location>
        <begin position="4"/>
        <end position="136"/>
    </location>
</feature>
<evidence type="ECO:0000256" key="5">
    <source>
        <dbReference type="ARBA" id="ARBA00022741"/>
    </source>
</evidence>
<dbReference type="InterPro" id="IPR017871">
    <property type="entry name" value="ABC_transporter-like_CS"/>
</dbReference>
<dbReference type="PROSITE" id="PS50893">
    <property type="entry name" value="ABC_TRANSPORTER_2"/>
    <property type="match status" value="1"/>
</dbReference>
<feature type="transmembrane region" description="Helical" evidence="9">
    <location>
        <begin position="207"/>
        <end position="227"/>
    </location>
</feature>
<keyword evidence="6" id="KW-0067">ATP-binding</keyword>
<dbReference type="Gene3D" id="3.40.50.300">
    <property type="entry name" value="P-loop containing nucleotide triphosphate hydrolases"/>
    <property type="match status" value="1"/>
</dbReference>
<protein>
    <submittedName>
        <fullName evidence="13">Type I secretion system ATPase</fullName>
    </submittedName>
</protein>
<dbReference type="PROSITE" id="PS50990">
    <property type="entry name" value="PEPTIDASE_C39"/>
    <property type="match status" value="1"/>
</dbReference>
<evidence type="ECO:0000256" key="7">
    <source>
        <dbReference type="ARBA" id="ARBA00022989"/>
    </source>
</evidence>
<dbReference type="PROSITE" id="PS00211">
    <property type="entry name" value="ABC_TRANSPORTER_1"/>
    <property type="match status" value="1"/>
</dbReference>
<dbReference type="GO" id="GO:0005886">
    <property type="term" value="C:plasma membrane"/>
    <property type="evidence" value="ECO:0007669"/>
    <property type="project" value="UniProtKB-SubCell"/>
</dbReference>
<dbReference type="SUPFAM" id="SSF52540">
    <property type="entry name" value="P-loop containing nucleoside triphosphate hydrolases"/>
    <property type="match status" value="1"/>
</dbReference>
<dbReference type="PANTHER" id="PTHR24221:SF248">
    <property type="entry name" value="ABC TRANSPORTER TRANSMEMBRANE REGION"/>
    <property type="match status" value="1"/>
</dbReference>
<feature type="transmembrane region" description="Helical" evidence="9">
    <location>
        <begin position="279"/>
        <end position="301"/>
    </location>
</feature>
<dbReference type="SUPFAM" id="SSF90123">
    <property type="entry name" value="ABC transporter transmembrane region"/>
    <property type="match status" value="1"/>
</dbReference>
<dbReference type="CDD" id="cd02421">
    <property type="entry name" value="Peptidase_C39_likeD"/>
    <property type="match status" value="1"/>
</dbReference>
<feature type="transmembrane region" description="Helical" evidence="9">
    <location>
        <begin position="169"/>
        <end position="195"/>
    </location>
</feature>
<evidence type="ECO:0000259" key="11">
    <source>
        <dbReference type="PROSITE" id="PS50929"/>
    </source>
</evidence>
<dbReference type="InterPro" id="IPR005074">
    <property type="entry name" value="Peptidase_C39"/>
</dbReference>
<dbReference type="AlphaFoldDB" id="D4H1V1"/>
<evidence type="ECO:0000256" key="1">
    <source>
        <dbReference type="ARBA" id="ARBA00004651"/>
    </source>
</evidence>
<dbReference type="HOGENOM" id="CLU_000604_95_6_0"/>
<evidence type="ECO:0000259" key="10">
    <source>
        <dbReference type="PROSITE" id="PS50893"/>
    </source>
</evidence>
<gene>
    <name evidence="13" type="ordered locus">Dacet_0122</name>
</gene>
<dbReference type="InterPro" id="IPR039421">
    <property type="entry name" value="Type_1_exporter"/>
</dbReference>
<dbReference type="GO" id="GO:0008233">
    <property type="term" value="F:peptidase activity"/>
    <property type="evidence" value="ECO:0007669"/>
    <property type="project" value="InterPro"/>
</dbReference>
<dbReference type="RefSeq" id="WP_013009476.1">
    <property type="nucleotide sequence ID" value="NC_013943.1"/>
</dbReference>
<dbReference type="STRING" id="522772.Dacet_0122"/>
<dbReference type="FunFam" id="3.40.50.300:FF:000299">
    <property type="entry name" value="ABC transporter ATP-binding protein/permease"/>
    <property type="match status" value="1"/>
</dbReference>
<organism evidence="13 14">
    <name type="scientific">Denitrovibrio acetiphilus (strain DSM 12809 / NBRC 114555 / N2460)</name>
    <dbReference type="NCBI Taxonomy" id="522772"/>
    <lineage>
        <taxon>Bacteria</taxon>
        <taxon>Pseudomonadati</taxon>
        <taxon>Deferribacterota</taxon>
        <taxon>Deferribacteres</taxon>
        <taxon>Deferribacterales</taxon>
        <taxon>Geovibrionaceae</taxon>
        <taxon>Denitrovibrio</taxon>
    </lineage>
</organism>
<accession>D4H1V1</accession>
<dbReference type="InterPro" id="IPR036640">
    <property type="entry name" value="ABC1_TM_sf"/>
</dbReference>
<dbReference type="Proteomes" id="UP000002012">
    <property type="component" value="Chromosome"/>
</dbReference>
<evidence type="ECO:0000256" key="2">
    <source>
        <dbReference type="ARBA" id="ARBA00022448"/>
    </source>
</evidence>
<dbReference type="PaxDb" id="522772-Dacet_0122"/>
<dbReference type="OrthoDB" id="9772049at2"/>
<feature type="transmembrane region" description="Helical" evidence="9">
    <location>
        <begin position="391"/>
        <end position="415"/>
    </location>
</feature>
<evidence type="ECO:0000313" key="14">
    <source>
        <dbReference type="Proteomes" id="UP000002012"/>
    </source>
</evidence>
<evidence type="ECO:0000313" key="13">
    <source>
        <dbReference type="EMBL" id="ADD66928.1"/>
    </source>
</evidence>
<evidence type="ECO:0000256" key="8">
    <source>
        <dbReference type="ARBA" id="ARBA00023136"/>
    </source>
</evidence>
<feature type="domain" description="ABC transporter" evidence="10">
    <location>
        <begin position="485"/>
        <end position="715"/>
    </location>
</feature>
<dbReference type="EMBL" id="CP001968">
    <property type="protein sequence ID" value="ADD66928.1"/>
    <property type="molecule type" value="Genomic_DNA"/>
</dbReference>
<dbReference type="CDD" id="cd18587">
    <property type="entry name" value="ABC_6TM_LapB_like"/>
    <property type="match status" value="1"/>
</dbReference>
<evidence type="ECO:0000256" key="9">
    <source>
        <dbReference type="SAM" id="Phobius"/>
    </source>
</evidence>
<dbReference type="PROSITE" id="PS50929">
    <property type="entry name" value="ABC_TM1F"/>
    <property type="match status" value="1"/>
</dbReference>
<dbReference type="InterPro" id="IPR003593">
    <property type="entry name" value="AAA+_ATPase"/>
</dbReference>
<keyword evidence="3" id="KW-1003">Cell membrane</keyword>
<dbReference type="CDD" id="cd03245">
    <property type="entry name" value="ABCC_bacteriocin_exporters"/>
    <property type="match status" value="1"/>
</dbReference>
<keyword evidence="2" id="KW-0813">Transport</keyword>
<dbReference type="InParanoid" id="D4H1V1"/>
<keyword evidence="8 9" id="KW-0472">Membrane</keyword>
<dbReference type="PANTHER" id="PTHR24221">
    <property type="entry name" value="ATP-BINDING CASSETTE SUB-FAMILY B"/>
    <property type="match status" value="1"/>
</dbReference>
<evidence type="ECO:0000259" key="12">
    <source>
        <dbReference type="PROSITE" id="PS50990"/>
    </source>
</evidence>
<name>D4H1V1_DENA2</name>
<dbReference type="InterPro" id="IPR003439">
    <property type="entry name" value="ABC_transporter-like_ATP-bd"/>
</dbReference>
<keyword evidence="14" id="KW-1185">Reference proteome</keyword>
<dbReference type="GO" id="GO:0006508">
    <property type="term" value="P:proteolysis"/>
    <property type="evidence" value="ECO:0007669"/>
    <property type="project" value="InterPro"/>
</dbReference>
<evidence type="ECO:0000256" key="4">
    <source>
        <dbReference type="ARBA" id="ARBA00022692"/>
    </source>
</evidence>
<dbReference type="GO" id="GO:0034040">
    <property type="term" value="F:ATPase-coupled lipid transmembrane transporter activity"/>
    <property type="evidence" value="ECO:0007669"/>
    <property type="project" value="TreeGrafter"/>
</dbReference>
<dbReference type="Gene3D" id="1.20.1560.10">
    <property type="entry name" value="ABC transporter type 1, transmembrane domain"/>
    <property type="match status" value="1"/>
</dbReference>
<dbReference type="NCBIfam" id="TIGR03375">
    <property type="entry name" value="type_I_sec_LssB"/>
    <property type="match status" value="1"/>
</dbReference>
<dbReference type="InterPro" id="IPR011527">
    <property type="entry name" value="ABC1_TM_dom"/>
</dbReference>
<keyword evidence="7 9" id="KW-1133">Transmembrane helix</keyword>
<dbReference type="Pfam" id="PF00664">
    <property type="entry name" value="ABC_membrane"/>
    <property type="match status" value="1"/>
</dbReference>
<dbReference type="SMART" id="SM00382">
    <property type="entry name" value="AAA"/>
    <property type="match status" value="1"/>
</dbReference>
<dbReference type="GO" id="GO:0005524">
    <property type="term" value="F:ATP binding"/>
    <property type="evidence" value="ECO:0007669"/>
    <property type="project" value="UniProtKB-KW"/>
</dbReference>
<dbReference type="Pfam" id="PF00005">
    <property type="entry name" value="ABC_tran"/>
    <property type="match status" value="1"/>
</dbReference>
<proteinExistence type="predicted"/>
<dbReference type="GO" id="GO:0016887">
    <property type="term" value="F:ATP hydrolysis activity"/>
    <property type="evidence" value="ECO:0007669"/>
    <property type="project" value="InterPro"/>
</dbReference>
<dbReference type="eggNOG" id="COG2274">
    <property type="taxonomic scope" value="Bacteria"/>
</dbReference>
<dbReference type="InterPro" id="IPR017750">
    <property type="entry name" value="ATPase_T1SS"/>
</dbReference>
<keyword evidence="4 9" id="KW-0812">Transmembrane</keyword>
<dbReference type="KEGG" id="dap:Dacet_0122"/>
<dbReference type="GO" id="GO:0140359">
    <property type="term" value="F:ABC-type transporter activity"/>
    <property type="evidence" value="ECO:0007669"/>
    <property type="project" value="InterPro"/>
</dbReference>
<evidence type="ECO:0000256" key="6">
    <source>
        <dbReference type="ARBA" id="ARBA00022840"/>
    </source>
</evidence>
<dbReference type="Gene3D" id="3.90.70.10">
    <property type="entry name" value="Cysteine proteinases"/>
    <property type="match status" value="1"/>
</dbReference>
<feature type="domain" description="ABC transmembrane type-1" evidence="11">
    <location>
        <begin position="173"/>
        <end position="451"/>
    </location>
</feature>